<dbReference type="EMBL" id="QZAS01000115">
    <property type="protein sequence ID" value="THW98328.1"/>
    <property type="molecule type" value="Genomic_DNA"/>
</dbReference>
<evidence type="ECO:0000313" key="6">
    <source>
        <dbReference type="EMBL" id="THW98328.1"/>
    </source>
</evidence>
<organism evidence="6">
    <name type="scientific">Aureobasidium pullulans</name>
    <name type="common">Black yeast</name>
    <name type="synonym">Pullularia pullulans</name>
    <dbReference type="NCBI Taxonomy" id="5580"/>
    <lineage>
        <taxon>Eukaryota</taxon>
        <taxon>Fungi</taxon>
        <taxon>Dikarya</taxon>
        <taxon>Ascomycota</taxon>
        <taxon>Pezizomycotina</taxon>
        <taxon>Dothideomycetes</taxon>
        <taxon>Dothideomycetidae</taxon>
        <taxon>Dothideales</taxon>
        <taxon>Saccotheciaceae</taxon>
        <taxon>Aureobasidium</taxon>
    </lineage>
</organism>
<evidence type="ECO:0000256" key="4">
    <source>
        <dbReference type="ARBA" id="ARBA00023002"/>
    </source>
</evidence>
<dbReference type="InterPro" id="IPR001155">
    <property type="entry name" value="OxRdtase_FMN_N"/>
</dbReference>
<evidence type="ECO:0000259" key="5">
    <source>
        <dbReference type="Pfam" id="PF00724"/>
    </source>
</evidence>
<sequence>MKFATPHAASKAEIKGIVQAFAHAAEYLYRAGFDGVELHGAHGYLLSQFLSRRSNQRSDDYGGSIANRAAIIVEIVAAIRERVPQSSGFVMGIKLNSVKFDDKGFTPLKNKISCTRPQSSDALS</sequence>
<keyword evidence="4" id="KW-0560">Oxidoreductase</keyword>
<name>A0A4S9BWM1_AURPU</name>
<evidence type="ECO:0000256" key="3">
    <source>
        <dbReference type="ARBA" id="ARBA00022643"/>
    </source>
</evidence>
<dbReference type="InterPro" id="IPR013785">
    <property type="entry name" value="Aldolase_TIM"/>
</dbReference>
<protein>
    <recommendedName>
        <fullName evidence="5">NADH:flavin oxidoreductase/NADH oxidase N-terminal domain-containing protein</fullName>
    </recommendedName>
</protein>
<evidence type="ECO:0000256" key="1">
    <source>
        <dbReference type="ARBA" id="ARBA00005979"/>
    </source>
</evidence>
<accession>A0A4S9BWM1</accession>
<evidence type="ECO:0000256" key="2">
    <source>
        <dbReference type="ARBA" id="ARBA00022630"/>
    </source>
</evidence>
<proteinExistence type="inferred from homology"/>
<comment type="similarity">
    <text evidence="1">Belongs to the NADH:flavin oxidoreductase/NADH oxidase family.</text>
</comment>
<dbReference type="AlphaFoldDB" id="A0A4S9BWM1"/>
<keyword evidence="2" id="KW-0285">Flavoprotein</keyword>
<dbReference type="GO" id="GO:0010181">
    <property type="term" value="F:FMN binding"/>
    <property type="evidence" value="ECO:0007669"/>
    <property type="project" value="InterPro"/>
</dbReference>
<dbReference type="SUPFAM" id="SSF51395">
    <property type="entry name" value="FMN-linked oxidoreductases"/>
    <property type="match status" value="1"/>
</dbReference>
<dbReference type="Pfam" id="PF00724">
    <property type="entry name" value="Oxidored_FMN"/>
    <property type="match status" value="1"/>
</dbReference>
<feature type="domain" description="NADH:flavin oxidoreductase/NADH oxidase N-terminal" evidence="5">
    <location>
        <begin position="6"/>
        <end position="91"/>
    </location>
</feature>
<dbReference type="PANTHER" id="PTHR43656:SF5">
    <property type="entry name" value="NADH:FLAVIN OXIDOREDUCTASE_NADH OXIDASE N-TERMINAL DOMAIN-CONTAINING PROTEIN"/>
    <property type="match status" value="1"/>
</dbReference>
<dbReference type="PANTHER" id="PTHR43656">
    <property type="entry name" value="BINDING OXIDOREDUCTASE, PUTATIVE (AFU_ORTHOLOGUE AFUA_2G08260)-RELATED"/>
    <property type="match status" value="1"/>
</dbReference>
<comment type="caution">
    <text evidence="6">The sequence shown here is derived from an EMBL/GenBank/DDBJ whole genome shotgun (WGS) entry which is preliminary data.</text>
</comment>
<dbReference type="InterPro" id="IPR051799">
    <property type="entry name" value="NADH_flavin_oxidoreductase"/>
</dbReference>
<keyword evidence="3" id="KW-0288">FMN</keyword>
<gene>
    <name evidence="6" type="ORF">D6D13_10643</name>
</gene>
<reference evidence="6" key="1">
    <citation type="submission" date="2018-10" db="EMBL/GenBank/DDBJ databases">
        <title>Fifty Aureobasidium pullulans genomes reveal a recombining polyextremotolerant generalist.</title>
        <authorList>
            <person name="Gostincar C."/>
            <person name="Turk M."/>
            <person name="Zajc J."/>
            <person name="Gunde-Cimerman N."/>
        </authorList>
    </citation>
    <scope>NUCLEOTIDE SEQUENCE [LARGE SCALE GENOMIC DNA]</scope>
    <source>
        <strain evidence="6">EXF-10085</strain>
    </source>
</reference>
<dbReference type="GO" id="GO:0016491">
    <property type="term" value="F:oxidoreductase activity"/>
    <property type="evidence" value="ECO:0007669"/>
    <property type="project" value="UniProtKB-KW"/>
</dbReference>
<dbReference type="Gene3D" id="3.20.20.70">
    <property type="entry name" value="Aldolase class I"/>
    <property type="match status" value="1"/>
</dbReference>